<evidence type="ECO:0000313" key="2">
    <source>
        <dbReference type="Proteomes" id="UP000005580"/>
    </source>
</evidence>
<comment type="caution">
    <text evidence="1">The sequence shown here is derived from an EMBL/GenBank/DDBJ whole genome shotgun (WGS) entry which is preliminary data.</text>
</comment>
<proteinExistence type="predicted"/>
<dbReference type="AlphaFoldDB" id="E7RNB3"/>
<reference evidence="1" key="1">
    <citation type="submission" date="2011-01" db="EMBL/GenBank/DDBJ databases">
        <authorList>
            <person name="Muzny D."/>
            <person name="Qin X."/>
            <person name="Buhay C."/>
            <person name="Dugan-Rocha S."/>
            <person name="Ding Y."/>
            <person name="Chen G."/>
            <person name="Hawes A."/>
            <person name="Holder M."/>
            <person name="Jhangiani S."/>
            <person name="Johnson A."/>
            <person name="Khan Z."/>
            <person name="Li Z."/>
            <person name="Liu W."/>
            <person name="Liu X."/>
            <person name="Perez L."/>
            <person name="Shen H."/>
            <person name="Wang Q."/>
            <person name="Watt J."/>
            <person name="Xi L."/>
            <person name="Xin Y."/>
            <person name="Zhou J."/>
            <person name="Deng J."/>
            <person name="Jiang H."/>
            <person name="Liu Y."/>
            <person name="Qu J."/>
            <person name="Song X.-Z."/>
            <person name="Zhang L."/>
            <person name="Villasana D."/>
            <person name="Johnson A."/>
            <person name="Liu J."/>
            <person name="Liyanage D."/>
            <person name="Lorensuhewa L."/>
            <person name="Robinson T."/>
            <person name="Song A."/>
            <person name="Song B.-B."/>
            <person name="Dinh H."/>
            <person name="Thornton R."/>
            <person name="Coyle M."/>
            <person name="Francisco L."/>
            <person name="Jackson L."/>
            <person name="Javaid M."/>
            <person name="Korchina V."/>
            <person name="Kovar C."/>
            <person name="Mata R."/>
            <person name="Mathew T."/>
            <person name="Ngo R."/>
            <person name="Nguyen L."/>
            <person name="Nguyen N."/>
            <person name="Okwuonu G."/>
            <person name="Ongeri F."/>
            <person name="Pham C."/>
            <person name="Simmons D."/>
            <person name="Wilczek-Boney K."/>
            <person name="Hale W."/>
            <person name="Jakkamsetti A."/>
            <person name="Pham P."/>
            <person name="Ruth R."/>
            <person name="San Lucas F."/>
            <person name="Warren J."/>
            <person name="Zhang J."/>
            <person name="Zhao Z."/>
            <person name="Zhou C."/>
            <person name="Zhu D."/>
            <person name="Lee S."/>
            <person name="Bess C."/>
            <person name="Blankenburg K."/>
            <person name="Forbes L."/>
            <person name="Fu Q."/>
            <person name="Gubbala S."/>
            <person name="Hirani K."/>
            <person name="Jayaseelan J.C."/>
            <person name="Lara F."/>
            <person name="Munidasa M."/>
            <person name="Palculict T."/>
            <person name="Patil S."/>
            <person name="Pu L.-L."/>
            <person name="Saada N."/>
            <person name="Tang L."/>
            <person name="Weissenberger G."/>
            <person name="Zhu Y."/>
            <person name="Hemphill L."/>
            <person name="Shang Y."/>
            <person name="Youmans B."/>
            <person name="Ayvaz T."/>
            <person name="Ross M."/>
            <person name="Santibanez J."/>
            <person name="Aqrawi P."/>
            <person name="Gross S."/>
            <person name="Joshi V."/>
            <person name="Fowler G."/>
            <person name="Nazareth L."/>
            <person name="Reid J."/>
            <person name="Worley K."/>
            <person name="Petrosino J."/>
            <person name="Highlander S."/>
            <person name="Gibbs R."/>
        </authorList>
    </citation>
    <scope>NUCLEOTIDE SEQUENCE [LARGE SCALE GENOMIC DNA]</scope>
    <source>
        <strain evidence="1">ATCC 33269</strain>
    </source>
</reference>
<organism evidence="1 2">
    <name type="scientific">Hoylesella oralis ATCC 33269</name>
    <dbReference type="NCBI Taxonomy" id="873533"/>
    <lineage>
        <taxon>Bacteria</taxon>
        <taxon>Pseudomonadati</taxon>
        <taxon>Bacteroidota</taxon>
        <taxon>Bacteroidia</taxon>
        <taxon>Bacteroidales</taxon>
        <taxon>Prevotellaceae</taxon>
        <taxon>Hoylesella</taxon>
    </lineage>
</organism>
<gene>
    <name evidence="1" type="ORF">HMPREF0663_10613</name>
</gene>
<accession>E7RNB3</accession>
<evidence type="ECO:0000313" key="1">
    <source>
        <dbReference type="EMBL" id="EFZ38244.1"/>
    </source>
</evidence>
<name>E7RNB3_9BACT</name>
<dbReference type="EMBL" id="AEPE02000002">
    <property type="protein sequence ID" value="EFZ38244.1"/>
    <property type="molecule type" value="Genomic_DNA"/>
</dbReference>
<protein>
    <submittedName>
        <fullName evidence="1">Uncharacterized protein</fullName>
    </submittedName>
</protein>
<dbReference type="HOGENOM" id="CLU_3294426_0_0_10"/>
<dbReference type="Proteomes" id="UP000005580">
    <property type="component" value="Unassembled WGS sequence"/>
</dbReference>
<sequence length="40" mass="4837">MYTPIDGFKMFKLFANLSMLYQRMNSSAHTKEYRQMKLSK</sequence>
<keyword evidence="2" id="KW-1185">Reference proteome</keyword>